<protein>
    <submittedName>
        <fullName evidence="1">Uncharacterized protein</fullName>
    </submittedName>
</protein>
<reference evidence="1 2" key="1">
    <citation type="submission" date="2017-03" db="EMBL/GenBank/DDBJ databases">
        <title>Whole genome sequences of fourteen strains of Bradyrhizobium canariense and one strain of Bradyrhizobium japonicum isolated from Lupinus (Papilionoideae: Genisteae) species in Algeria.</title>
        <authorList>
            <person name="Crovadore J."/>
            <person name="Chekireb D."/>
            <person name="Brachmann A."/>
            <person name="Chablais R."/>
            <person name="Cochard B."/>
            <person name="Lefort F."/>
        </authorList>
    </citation>
    <scope>NUCLEOTIDE SEQUENCE [LARGE SCALE GENOMIC DNA]</scope>
    <source>
        <strain evidence="1 2">UBMAN05</strain>
    </source>
</reference>
<gene>
    <name evidence="1" type="ORF">BST63_01655</name>
</gene>
<dbReference type="Proteomes" id="UP000193884">
    <property type="component" value="Unassembled WGS sequence"/>
</dbReference>
<comment type="caution">
    <text evidence="1">The sequence shown here is derived from an EMBL/GenBank/DDBJ whole genome shotgun (WGS) entry which is preliminary data.</text>
</comment>
<evidence type="ECO:0000313" key="1">
    <source>
        <dbReference type="EMBL" id="OSJ35598.1"/>
    </source>
</evidence>
<evidence type="ECO:0000313" key="2">
    <source>
        <dbReference type="Proteomes" id="UP000193884"/>
    </source>
</evidence>
<accession>A0ABX3XCI1</accession>
<organism evidence="1 2">
    <name type="scientific">Bradyrhizobium canariense</name>
    <dbReference type="NCBI Taxonomy" id="255045"/>
    <lineage>
        <taxon>Bacteria</taxon>
        <taxon>Pseudomonadati</taxon>
        <taxon>Pseudomonadota</taxon>
        <taxon>Alphaproteobacteria</taxon>
        <taxon>Hyphomicrobiales</taxon>
        <taxon>Nitrobacteraceae</taxon>
        <taxon>Bradyrhizobium</taxon>
    </lineage>
</organism>
<name>A0ABX3XCI1_9BRAD</name>
<sequence length="1206" mass="135146">MNFVIGCKACFVHCINQKLRLGNRALVLFVPTRSCADESLANLSVGLMSDQQPHQAEFNKLRARVRTARNVYTGLAQFKRDADVAKVRRLLPLLLKYPGYRKVFWPFPLPKSYGQLGAGGIPLITTFAREFVWSIQCILPYADTISSFLSYKSRYESHLLKGDVDSITSVLAEIEQKFGVSVWLVEARINFLQTFRGYDEQVKFADNLAIQSGTHPLIRFLVSWISSRASQRIAPGEFYKLLHEVVPIDNGFTALTHVILGQHQLPGERVAAAALAYGDIFPVVDRYLLSISIVQAALTSFDFDDEAKAILSDELFGLFSRAPSADTARLLAFLGDDRAAEYLSFPLLDLQDLYTRGDYALALDKARVIQGGEFSIEALSIQLSSSLEAATEVDQYRALPDTSPIKNIAIDLARLIAFDQEADEAATRLSKIALTSSNCAWSSSLSLILERYYLDDRLINRSTKSLFHALRSQHNLPSMIFTHHQGPPGGYIEAIKRHPNSQTCALVLATIDQASWNDSVLDNVPADRVRKWQAISQIRKGSPQESVKILMPVYERRTSGPRWQDIGRILARGLLDAGDLHRCCDVSVQLFDSTRCFAQLLPLRGLLSNLVAASEALEEPNPSFFGVLTVVLAFDIYSRYVSPEYDEYKADAFKDFLSAHELRYASDLVNIADRFPRNQLVQFLEYVCVPEVLDQSLALVSTRAVEDERVKILVLLSELTSAEGKPPSSVHLEELSAIKTRQVVRDTTLRLDQSKVYVNVDGMRKTLGAMRETWRRYQLLTLQQRSSNLEELQKMLETALGERIAVLSLTLPLTESNKLFARMVFEVRDMFSLSKEFGLDANLSTNIRHGFVMREIRGPLLAHHLVTNKDSAAGSYQANAYWLDRMEGVPQYVMDEIANALAKFSEDVDSQIEYLNRNIIRIRSDQAKEGAFDFTIDGVSIQILQRRFERTAEFDDFYDEVIAALWTLTNRGLDTIREMLFSRTLTSLLASLQALQDVLHRRGHYEEVSGLLSATNLVRPDLRSAIERVASWFAIPSNNEYQDYDLRISYEAGLATIKSYYSHLSIQSEYLADEPVVMAGWTLPSLVRLFSLLLDNSAFHSGLAGGSLRIGVAAKLSSSLLELQIRNNLGEDVDLDNVRAKAASINAEFGRERASQLIPVEGGSGYPKIWKILAHDLGGNHALQVSVSESREFIVDIVLEAKGLVL</sequence>
<proteinExistence type="predicted"/>
<dbReference type="EMBL" id="NAFK01000106">
    <property type="protein sequence ID" value="OSJ35598.1"/>
    <property type="molecule type" value="Genomic_DNA"/>
</dbReference>
<keyword evidence="2" id="KW-1185">Reference proteome</keyword>